<dbReference type="PIRSF" id="PIRSF039033">
    <property type="entry name" value="START_dom"/>
    <property type="match status" value="1"/>
</dbReference>
<sequence length="213" mass="24248">MKRIKLLAVLVVLWGLVMAPALAQGKWELQKNEDGIEVYTRKVKDTQFKEIRVVCDLPGTPNDLFSLLKDVEHHSDWVYLNRKTKLIKRKSEHRLLYYTEADMPWPLTDRDMVVEAVFMPAYKPNVARVEVKSVTSIVSEKPGFVRIPYSLAVWDISPVSGGRTKIDYTFRVNPGGAIPAWMVNATVAIGPVKTFQNLRNALTQRQKEPSLTP</sequence>
<dbReference type="InterPro" id="IPR023393">
    <property type="entry name" value="START-like_dom_sf"/>
</dbReference>
<dbReference type="RefSeq" id="WP_186637494.1">
    <property type="nucleotide sequence ID" value="NZ_JACOAF010000026.1"/>
</dbReference>
<keyword evidence="4" id="KW-1185">Reference proteome</keyword>
<dbReference type="InterPro" id="IPR002913">
    <property type="entry name" value="START_lipid-bd_dom"/>
</dbReference>
<evidence type="ECO:0000259" key="2">
    <source>
        <dbReference type="PROSITE" id="PS50848"/>
    </source>
</evidence>
<dbReference type="PANTHER" id="PTHR19308">
    <property type="entry name" value="PHOSPHATIDYLCHOLINE TRANSFER PROTEIN"/>
    <property type="match status" value="1"/>
</dbReference>
<dbReference type="EMBL" id="JACOAF010000026">
    <property type="protein sequence ID" value="MBC3540239.1"/>
    <property type="molecule type" value="Genomic_DNA"/>
</dbReference>
<feature type="domain" description="START" evidence="2">
    <location>
        <begin position="27"/>
        <end position="207"/>
    </location>
</feature>
<dbReference type="Proteomes" id="UP000659698">
    <property type="component" value="Unassembled WGS sequence"/>
</dbReference>
<accession>A0ABR6VSU7</accession>
<comment type="caution">
    <text evidence="3">The sequence shown here is derived from an EMBL/GenBank/DDBJ whole genome shotgun (WGS) entry which is preliminary data.</text>
</comment>
<feature type="chain" id="PRO_5047365896" description="START domain-containing protein" evidence="1">
    <location>
        <begin position="24"/>
        <end position="213"/>
    </location>
</feature>
<dbReference type="SUPFAM" id="SSF55961">
    <property type="entry name" value="Bet v1-like"/>
    <property type="match status" value="1"/>
</dbReference>
<dbReference type="Gene3D" id="3.30.530.20">
    <property type="match status" value="1"/>
</dbReference>
<organism evidence="3 4">
    <name type="scientific">Rufibacter sediminis</name>
    <dbReference type="NCBI Taxonomy" id="2762756"/>
    <lineage>
        <taxon>Bacteria</taxon>
        <taxon>Pseudomonadati</taxon>
        <taxon>Bacteroidota</taxon>
        <taxon>Cytophagia</taxon>
        <taxon>Cytophagales</taxon>
        <taxon>Hymenobacteraceae</taxon>
        <taxon>Rufibacter</taxon>
    </lineage>
</organism>
<reference evidence="3 4" key="1">
    <citation type="journal article" date="2019" name="Int. J. Syst. Evol. Microbiol.">
        <title>Rufibacter sediminis sp. nov., isolated from freshwater lake sediment.</title>
        <authorList>
            <person name="Qu J.H."/>
            <person name="Zhang L.J."/>
            <person name="Fu Y.H."/>
            <person name="Li H.F."/>
        </authorList>
    </citation>
    <scope>NUCLEOTIDE SEQUENCE [LARGE SCALE GENOMIC DNA]</scope>
    <source>
        <strain evidence="3 4">H-1</strain>
    </source>
</reference>
<evidence type="ECO:0000313" key="4">
    <source>
        <dbReference type="Proteomes" id="UP000659698"/>
    </source>
</evidence>
<name>A0ABR6VSU7_9BACT</name>
<protein>
    <recommendedName>
        <fullName evidence="2">START domain-containing protein</fullName>
    </recommendedName>
</protein>
<evidence type="ECO:0000256" key="1">
    <source>
        <dbReference type="SAM" id="SignalP"/>
    </source>
</evidence>
<dbReference type="Pfam" id="PF01852">
    <property type="entry name" value="START"/>
    <property type="match status" value="1"/>
</dbReference>
<dbReference type="PANTHER" id="PTHR19308:SF14">
    <property type="entry name" value="START DOMAIN-CONTAINING PROTEIN"/>
    <property type="match status" value="1"/>
</dbReference>
<proteinExistence type="predicted"/>
<dbReference type="PROSITE" id="PS50848">
    <property type="entry name" value="START"/>
    <property type="match status" value="1"/>
</dbReference>
<feature type="signal peptide" evidence="1">
    <location>
        <begin position="1"/>
        <end position="23"/>
    </location>
</feature>
<gene>
    <name evidence="3" type="ORF">H7U12_11150</name>
</gene>
<keyword evidence="1" id="KW-0732">Signal</keyword>
<dbReference type="InterPro" id="IPR051213">
    <property type="entry name" value="START_lipid_transfer"/>
</dbReference>
<evidence type="ECO:0000313" key="3">
    <source>
        <dbReference type="EMBL" id="MBC3540239.1"/>
    </source>
</evidence>
<dbReference type="InterPro" id="IPR028347">
    <property type="entry name" value="START_dom_prot"/>
</dbReference>